<dbReference type="PANTHER" id="PTHR38113">
    <property type="match status" value="1"/>
</dbReference>
<protein>
    <recommendedName>
        <fullName evidence="2">DUF2293 domain-containing protein</fullName>
    </recommendedName>
</protein>
<reference evidence="3 4" key="1">
    <citation type="submission" date="2014-06" db="EMBL/GenBank/DDBJ databases">
        <title>The Genome of the Aflatoxigenic Filamentous Fungus Aspergillus nomius.</title>
        <authorList>
            <person name="Moore M.G."/>
            <person name="Shannon B.M."/>
            <person name="Brian M.M."/>
        </authorList>
    </citation>
    <scope>NUCLEOTIDE SEQUENCE [LARGE SCALE GENOMIC DNA]</scope>
    <source>
        <strain evidence="3 4">NRRL 13137</strain>
    </source>
</reference>
<dbReference type="InterPro" id="IPR018744">
    <property type="entry name" value="DUF2293"/>
</dbReference>
<evidence type="ECO:0000256" key="1">
    <source>
        <dbReference type="SAM" id="MobiDB-lite"/>
    </source>
</evidence>
<name>A0A0L1IY55_ASPN3</name>
<feature type="region of interest" description="Disordered" evidence="1">
    <location>
        <begin position="733"/>
        <end position="752"/>
    </location>
</feature>
<dbReference type="Pfam" id="PF10056">
    <property type="entry name" value="DUF2293"/>
    <property type="match status" value="1"/>
</dbReference>
<dbReference type="PANTHER" id="PTHR38113:SF1">
    <property type="entry name" value="DUF2293 DOMAIN-CONTAINING PROTEIN"/>
    <property type="match status" value="1"/>
</dbReference>
<feature type="region of interest" description="Disordered" evidence="1">
    <location>
        <begin position="479"/>
        <end position="505"/>
    </location>
</feature>
<organism evidence="3 4">
    <name type="scientific">Aspergillus nomiae NRRL (strain ATCC 15546 / NRRL 13137 / CBS 260.88 / M93)</name>
    <dbReference type="NCBI Taxonomy" id="1509407"/>
    <lineage>
        <taxon>Eukaryota</taxon>
        <taxon>Fungi</taxon>
        <taxon>Dikarya</taxon>
        <taxon>Ascomycota</taxon>
        <taxon>Pezizomycotina</taxon>
        <taxon>Eurotiomycetes</taxon>
        <taxon>Eurotiomycetidae</taxon>
        <taxon>Eurotiales</taxon>
        <taxon>Aspergillaceae</taxon>
        <taxon>Aspergillus</taxon>
        <taxon>Aspergillus subgen. Circumdati</taxon>
    </lineage>
</organism>
<dbReference type="Proteomes" id="UP000037505">
    <property type="component" value="Unassembled WGS sequence"/>
</dbReference>
<evidence type="ECO:0000313" key="4">
    <source>
        <dbReference type="Proteomes" id="UP000037505"/>
    </source>
</evidence>
<dbReference type="OrthoDB" id="5288828at2759"/>
<comment type="caution">
    <text evidence="3">The sequence shown here is derived from an EMBL/GenBank/DDBJ whole genome shotgun (WGS) entry which is preliminary data.</text>
</comment>
<feature type="region of interest" description="Disordered" evidence="1">
    <location>
        <begin position="540"/>
        <end position="565"/>
    </location>
</feature>
<keyword evidence="4" id="KW-1185">Reference proteome</keyword>
<dbReference type="RefSeq" id="XP_015405399.1">
    <property type="nucleotide sequence ID" value="XM_015552063.1"/>
</dbReference>
<feature type="compositionally biased region" description="Polar residues" evidence="1">
    <location>
        <begin position="483"/>
        <end position="493"/>
    </location>
</feature>
<evidence type="ECO:0000313" key="3">
    <source>
        <dbReference type="EMBL" id="KNG84476.1"/>
    </source>
</evidence>
<sequence>MARVFRRPASALARRASSRAAQRAARKHKVIMESVTQEKKKLRSVISFEAKAPLGYTFIPAGNPQLTSACKEICRKDGLKVFAVTTTPHMHTHNLSQHVHRIGYHFPSAIVATVCMDLSLYLTPTGKAMPFQSIGYTQTRIRTNSESSQTTINTEARDVLKDLFPNIPDNDLNQIIKTAFQKGQRKVGTAVELPLARRAQLAVVAHIRHVYTDYDRLLKTTSFHEARSIVEEPTLAKLVEWRGDDENGKTVLEDVFREVIVISDDEDSDTEGDIPQTMDRDYSIEIVSSHPHAEDLQTKPVYYANSTHREHHLEFSDEEAPPGFHFIRIAPKKPKIDRRGFNRYQAWDRAIHRYRNAANGTDQRKLHAGSTNQGRPTYAAQQPWQDTFGVNRDPAPAQAVLHRQLSATSYGNAITEPNILAIDPVVERRPYEVYPITRSPRQREAVPKVVQAPESFGAKNLLHQGDPPNAPVFVSGPKKVLGNNGNQRGSQRPSGPIQGRANVNPQDCALPSIESPLSPENNTLDNGLLDHIPGRMSGGCSIRPLTPRRLPYKNTQRPSLEDRVQDQLPRRRCVAYYEPVNVDRGHSHNARTSNPANAFTGERYMALGYPPRQSPAQGNLHIRKRYLAPFNPIPQSELQLRKVQVSNLSATRLDLEPGAVLPEDYESAGGQSLPHNQSLETRRQWRSQGQLHALPEAGTAFPTTHCSDRAVLGWSSNLSEQRICRQDHYTNESRRPFNVSESHKSTRGHTNDHSLMEFGKAQMRRHYADDFVRTIDSQAPIPMEYPPQHHLYRNHSREPLMQRTYVQLPHHPSCNTTVPGNISSRQPSVRGPLHSRVASAAQSYATMANPDMRCHDAGLVESTATERPFQDSHSFSRYGFDYSSLFTKSSLHVPFVSQLIYPSFDATSTLADLSSRRICEQHSHTQYTRELAYPTYVRRGDRSQPCHSVPEGRTVVIVD</sequence>
<proteinExistence type="predicted"/>
<evidence type="ECO:0000259" key="2">
    <source>
        <dbReference type="Pfam" id="PF10056"/>
    </source>
</evidence>
<accession>A0A0L1IY55</accession>
<feature type="domain" description="DUF2293" evidence="2">
    <location>
        <begin position="160"/>
        <end position="242"/>
    </location>
</feature>
<dbReference type="AlphaFoldDB" id="A0A0L1IY55"/>
<dbReference type="EMBL" id="JNOM01000205">
    <property type="protein sequence ID" value="KNG84476.1"/>
    <property type="molecule type" value="Genomic_DNA"/>
</dbReference>
<gene>
    <name evidence="3" type="ORF">ANOM_006807</name>
</gene>
<dbReference type="GeneID" id="26808611"/>